<evidence type="ECO:0000256" key="2">
    <source>
        <dbReference type="ARBA" id="ARBA00022643"/>
    </source>
</evidence>
<reference evidence="8 11" key="2">
    <citation type="submission" date="2018-08" db="EMBL/GenBank/DDBJ databases">
        <title>Murine metabolic-syndrome-specific gut microbial biobank.</title>
        <authorList>
            <person name="Liu C."/>
        </authorList>
    </citation>
    <scope>NUCLEOTIDE SEQUENCE [LARGE SCALE GENOMIC DNA]</scope>
    <source>
        <strain evidence="8 11">1XD21-27</strain>
    </source>
</reference>
<keyword evidence="1 6" id="KW-0285">Flavoprotein</keyword>
<evidence type="ECO:0000256" key="3">
    <source>
        <dbReference type="ARBA" id="ARBA00023002"/>
    </source>
</evidence>
<evidence type="ECO:0000313" key="9">
    <source>
        <dbReference type="EMBL" id="RGM29750.1"/>
    </source>
</evidence>
<comment type="similarity">
    <text evidence="5">Belongs to the NtaA/SnaA/DszA monooxygenase family.</text>
</comment>
<dbReference type="PANTHER" id="PTHR30011">
    <property type="entry name" value="ALKANESULFONATE MONOOXYGENASE-RELATED"/>
    <property type="match status" value="1"/>
</dbReference>
<dbReference type="Pfam" id="PF00296">
    <property type="entry name" value="Bac_luciferase"/>
    <property type="match status" value="1"/>
</dbReference>
<accession>A0A364UT58</accession>
<proteinExistence type="inferred from homology"/>
<dbReference type="RefSeq" id="WP_002466407.1">
    <property type="nucleotide sequence ID" value="NZ_CABMFV010000004.1"/>
</dbReference>
<evidence type="ECO:0000259" key="7">
    <source>
        <dbReference type="Pfam" id="PF00296"/>
    </source>
</evidence>
<dbReference type="InterPro" id="IPR011251">
    <property type="entry name" value="Luciferase-like_dom"/>
</dbReference>
<dbReference type="EMBL" id="QSTD01000004">
    <property type="protein sequence ID" value="RGM29750.1"/>
    <property type="molecule type" value="Genomic_DNA"/>
</dbReference>
<keyword evidence="3" id="KW-0560">Oxidoreductase</keyword>
<dbReference type="InterPro" id="IPR016215">
    <property type="entry name" value="NTA_MOA"/>
</dbReference>
<dbReference type="Gene3D" id="3.20.20.30">
    <property type="entry name" value="Luciferase-like domain"/>
    <property type="match status" value="1"/>
</dbReference>
<evidence type="ECO:0000313" key="11">
    <source>
        <dbReference type="Proteomes" id="UP000481807"/>
    </source>
</evidence>
<organism evidence="9 10">
    <name type="scientific">Staphylococcus warneri</name>
    <dbReference type="NCBI Taxonomy" id="1292"/>
    <lineage>
        <taxon>Bacteria</taxon>
        <taxon>Bacillati</taxon>
        <taxon>Bacillota</taxon>
        <taxon>Bacilli</taxon>
        <taxon>Bacillales</taxon>
        <taxon>Staphylococcaceae</taxon>
        <taxon>Staphylococcus</taxon>
    </lineage>
</organism>
<dbReference type="AlphaFoldDB" id="A0A364UT58"/>
<name>A0A364UT58_STAWA</name>
<evidence type="ECO:0000256" key="5">
    <source>
        <dbReference type="ARBA" id="ARBA00033748"/>
    </source>
</evidence>
<protein>
    <submittedName>
        <fullName evidence="9">LLM class flavin-dependent oxidoreductase</fullName>
    </submittedName>
</protein>
<dbReference type="EMBL" id="QXWP01000004">
    <property type="protein sequence ID" value="NBH31038.1"/>
    <property type="molecule type" value="Genomic_DNA"/>
</dbReference>
<sequence>MKNARDRKMKIVLQMVSGYGGEFKSWRMPGAVVDAYTNIDNYVEKAKIAERGKIHSLFIADTPSLTNDISINSPMHSLDPLLLLTAVARETKHIGLVATYSTTFNEPYNLARHLKTLDIMSNGRAGWNAVTTSNPTTALNFGQHLPSRNVRYDMAHEHISAVQSLWGSFGKNAYKLDATSGQFIDTNEVNLANYNGQYYQTRGPLPIPPSPQYQPPIFQAGGGEKGIELAGRFASGVYANPFTKEEALLQRTLLRESAEAYGRNPNDIKMFAGFMFSIGKTKEEALNRRRMLLDFAPKETEQHVAYLGQMVGLSFNINTIDINQPLPETLLSQARPSLMDPRSNRALELLQSGLSIKDVLAHGVINYHPVVVGTPEMIADFLEDWYLSDAADGFSIVPDSTHDGVEDFVDKVIPILQERGLFHLDYEGETLRDELDVSYEYGLNR</sequence>
<evidence type="ECO:0000313" key="8">
    <source>
        <dbReference type="EMBL" id="NBH31038.1"/>
    </source>
</evidence>
<dbReference type="CDD" id="cd01095">
    <property type="entry name" value="Nitrilotriacetate_monoxgenase"/>
    <property type="match status" value="1"/>
</dbReference>
<dbReference type="Proteomes" id="UP000261016">
    <property type="component" value="Unassembled WGS sequence"/>
</dbReference>
<dbReference type="GO" id="GO:0016705">
    <property type="term" value="F:oxidoreductase activity, acting on paired donors, with incorporation or reduction of molecular oxygen"/>
    <property type="evidence" value="ECO:0007669"/>
    <property type="project" value="InterPro"/>
</dbReference>
<comment type="caution">
    <text evidence="9">The sequence shown here is derived from an EMBL/GenBank/DDBJ whole genome shotgun (WGS) entry which is preliminary data.</text>
</comment>
<dbReference type="SUPFAM" id="SSF51679">
    <property type="entry name" value="Bacterial luciferase-like"/>
    <property type="match status" value="1"/>
</dbReference>
<dbReference type="Proteomes" id="UP000481807">
    <property type="component" value="Unassembled WGS sequence"/>
</dbReference>
<evidence type="ECO:0000256" key="1">
    <source>
        <dbReference type="ARBA" id="ARBA00022630"/>
    </source>
</evidence>
<dbReference type="GO" id="GO:0004497">
    <property type="term" value="F:monooxygenase activity"/>
    <property type="evidence" value="ECO:0007669"/>
    <property type="project" value="UniProtKB-KW"/>
</dbReference>
<gene>
    <name evidence="8" type="ORF">D3Z30_08595</name>
    <name evidence="9" type="ORF">DXC19_09025</name>
</gene>
<feature type="binding site" evidence="6">
    <location>
        <position position="99"/>
    </location>
    <ligand>
        <name>FMN</name>
        <dbReference type="ChEBI" id="CHEBI:58210"/>
    </ligand>
</feature>
<feature type="binding site" evidence="6">
    <location>
        <position position="61"/>
    </location>
    <ligand>
        <name>FMN</name>
        <dbReference type="ChEBI" id="CHEBI:58210"/>
    </ligand>
</feature>
<keyword evidence="4" id="KW-0503">Monooxygenase</keyword>
<dbReference type="PANTHER" id="PTHR30011:SF16">
    <property type="entry name" value="C2H2 FINGER DOMAIN TRANSCRIPTION FACTOR (EUROFUNG)-RELATED"/>
    <property type="match status" value="1"/>
</dbReference>
<evidence type="ECO:0000256" key="4">
    <source>
        <dbReference type="ARBA" id="ARBA00023033"/>
    </source>
</evidence>
<keyword evidence="2 6" id="KW-0288">FMN</keyword>
<reference evidence="9 10" key="1">
    <citation type="submission" date="2018-08" db="EMBL/GenBank/DDBJ databases">
        <title>A genome reference for cultivated species of the human gut microbiota.</title>
        <authorList>
            <person name="Zou Y."/>
            <person name="Xue W."/>
            <person name="Luo G."/>
        </authorList>
    </citation>
    <scope>NUCLEOTIDE SEQUENCE [LARGE SCALE GENOMIC DNA]</scope>
    <source>
        <strain evidence="9 10">OM08-17AT</strain>
    </source>
</reference>
<evidence type="ECO:0000256" key="6">
    <source>
        <dbReference type="PIRSR" id="PIRSR000337-1"/>
    </source>
</evidence>
<dbReference type="NCBIfam" id="TIGR03860">
    <property type="entry name" value="FMN_nitrolo"/>
    <property type="match status" value="1"/>
</dbReference>
<feature type="domain" description="Luciferase-like" evidence="7">
    <location>
        <begin position="35"/>
        <end position="382"/>
    </location>
</feature>
<feature type="binding site" evidence="6">
    <location>
        <position position="152"/>
    </location>
    <ligand>
        <name>FMN</name>
        <dbReference type="ChEBI" id="CHEBI:58210"/>
    </ligand>
</feature>
<evidence type="ECO:0000313" key="10">
    <source>
        <dbReference type="Proteomes" id="UP000261016"/>
    </source>
</evidence>
<dbReference type="InterPro" id="IPR036661">
    <property type="entry name" value="Luciferase-like_sf"/>
</dbReference>
<dbReference type="InterPro" id="IPR051260">
    <property type="entry name" value="Diverse_substr_monoxygenases"/>
</dbReference>
<dbReference type="PIRSF" id="PIRSF000337">
    <property type="entry name" value="NTA_MOA"/>
    <property type="match status" value="1"/>
</dbReference>